<feature type="region of interest" description="Disordered" evidence="1">
    <location>
        <begin position="209"/>
        <end position="249"/>
    </location>
</feature>
<sequence>MSQSSQAEEDEISPLEYARQNGLSQDYLASNLGFPELKQLQLDLADDVEDDTNLPSFDFGAEVKVEERLTCSKDAAYLLAWVSQEQMPDEIDALMAPCFEDTINRKKKLELPLLPIDTNGRKFASREGFDIKLQDVKLPLEAVGEGEGFDWTKQYENLGSAILQDLKAEKIGVTREAIAFLQACVNVAWTEEDERQLWEGEQRYKRRTVLDPVTPPLTPPPEPRQPFEPSSSDPALQVPVFSDPPSPTKQDLKALEEEIFRQDLPTPVRAVPSSDSTLEGFPHEQSADLDPDPSSELRPKKWSDVKVEVPLMCEEPIALPKIVRFDDYVDEHLFERLSNSPMALEDESKFFESLEEAYRTANMEAEQEKLSREDTTARVDVPDLNFEKPDAPWKPFEELRNQDALLELQKSFLLETVASSIPEWPGGRGMESRLPWAPFTSNFAKLALEDDVPADDTTWKALVEDDGNIIDSSSLTWNRDRLKILCDEDDDEELDYGTFRKDTPPNLSIIVKKRKKEFQEREGSRNALAAAKGSKPAISIKGGTPKPNVAATATGGFGFFDGEFSVQGSLNNYLEHRGLKRTKIAESSYFTESAETHPMKDKPQDKTIKVPDIPTRRSPANIEKLPVPEIQPLNANTWIVVSTSLLRNRALINSIEAQLPSVKLIERDFKAHNTSAWMLGSVTRSPVKSALDTEADIIISPTVGIILTTLLTIRQKPLPGQKKVKPEIYQRVEKVSPRYEKLVVLVSEGKDDEVTARMTESDCLTFTEFAGYLSGSENPISIQYVGGGEGTLSKWIVSNIVQFRVDTELIADETFWELFLRRAGLNAFAAQAVIGELKAPDGVDPGIPSKAGLFGLTSFVEMGREERLARFGATCGHRVLARVSAVVDARWD</sequence>
<dbReference type="EMBL" id="JAFJYH010000056">
    <property type="protein sequence ID" value="KAG4421971.1"/>
    <property type="molecule type" value="Genomic_DNA"/>
</dbReference>
<comment type="caution">
    <text evidence="4">The sequence shown here is derived from an EMBL/GenBank/DDBJ whole genome shotgun (WGS) entry which is preliminary data.</text>
</comment>
<evidence type="ECO:0000313" key="5">
    <source>
        <dbReference type="Proteomes" id="UP000664132"/>
    </source>
</evidence>
<evidence type="ECO:0000256" key="1">
    <source>
        <dbReference type="SAM" id="MobiDB-lite"/>
    </source>
</evidence>
<reference evidence="4" key="1">
    <citation type="submission" date="2021-02" db="EMBL/GenBank/DDBJ databases">
        <title>Genome sequence Cadophora malorum strain M34.</title>
        <authorList>
            <person name="Stefanovic E."/>
            <person name="Vu D."/>
            <person name="Scully C."/>
            <person name="Dijksterhuis J."/>
            <person name="Roader J."/>
            <person name="Houbraken J."/>
        </authorList>
    </citation>
    <scope>NUCLEOTIDE SEQUENCE</scope>
    <source>
        <strain evidence="4">M34</strain>
    </source>
</reference>
<feature type="compositionally biased region" description="Basic and acidic residues" evidence="1">
    <location>
        <begin position="594"/>
        <end position="609"/>
    </location>
</feature>
<feature type="region of interest" description="Disordered" evidence="1">
    <location>
        <begin position="263"/>
        <end position="298"/>
    </location>
</feature>
<accession>A0A8H8BRA1</accession>
<proteinExistence type="predicted"/>
<protein>
    <submittedName>
        <fullName evidence="4">Uncharacterized protein</fullName>
    </submittedName>
</protein>
<name>A0A8H8BRA1_9HELO</name>
<feature type="domain" description="DUF7102" evidence="2">
    <location>
        <begin position="638"/>
        <end position="807"/>
    </location>
</feature>
<evidence type="ECO:0000259" key="3">
    <source>
        <dbReference type="Pfam" id="PF23395"/>
    </source>
</evidence>
<keyword evidence="5" id="KW-1185">Reference proteome</keyword>
<evidence type="ECO:0000313" key="4">
    <source>
        <dbReference type="EMBL" id="KAG4421971.1"/>
    </source>
</evidence>
<dbReference type="Pfam" id="PF23395">
    <property type="entry name" value="SAM_6"/>
    <property type="match status" value="1"/>
</dbReference>
<dbReference type="Pfam" id="PF23394">
    <property type="entry name" value="DUF7102"/>
    <property type="match status" value="1"/>
</dbReference>
<feature type="domain" description="SAM-like" evidence="3">
    <location>
        <begin position="811"/>
        <end position="886"/>
    </location>
</feature>
<dbReference type="InterPro" id="IPR055528">
    <property type="entry name" value="DUF7102"/>
</dbReference>
<feature type="region of interest" description="Disordered" evidence="1">
    <location>
        <begin position="591"/>
        <end position="619"/>
    </location>
</feature>
<dbReference type="OrthoDB" id="10257314at2759"/>
<feature type="compositionally biased region" description="Pro residues" evidence="1">
    <location>
        <begin position="213"/>
        <end position="226"/>
    </location>
</feature>
<dbReference type="InterPro" id="IPR057559">
    <property type="entry name" value="SAM_6"/>
</dbReference>
<organism evidence="4 5">
    <name type="scientific">Cadophora malorum</name>
    <dbReference type="NCBI Taxonomy" id="108018"/>
    <lineage>
        <taxon>Eukaryota</taxon>
        <taxon>Fungi</taxon>
        <taxon>Dikarya</taxon>
        <taxon>Ascomycota</taxon>
        <taxon>Pezizomycotina</taxon>
        <taxon>Leotiomycetes</taxon>
        <taxon>Helotiales</taxon>
        <taxon>Ploettnerulaceae</taxon>
        <taxon>Cadophora</taxon>
    </lineage>
</organism>
<dbReference type="AlphaFoldDB" id="A0A8H8BRA1"/>
<dbReference type="Proteomes" id="UP000664132">
    <property type="component" value="Unassembled WGS sequence"/>
</dbReference>
<gene>
    <name evidence="4" type="ORF">IFR04_004830</name>
</gene>
<evidence type="ECO:0000259" key="2">
    <source>
        <dbReference type="Pfam" id="PF23394"/>
    </source>
</evidence>
<feature type="region of interest" description="Disordered" evidence="1">
    <location>
        <begin position="522"/>
        <end position="545"/>
    </location>
</feature>